<dbReference type="GO" id="GO:0003677">
    <property type="term" value="F:DNA binding"/>
    <property type="evidence" value="ECO:0007669"/>
    <property type="project" value="UniProtKB-KW"/>
</dbReference>
<evidence type="ECO:0000256" key="2">
    <source>
        <dbReference type="ARBA" id="ARBA00023015"/>
    </source>
</evidence>
<evidence type="ECO:0000259" key="8">
    <source>
        <dbReference type="PROSITE" id="PS51519"/>
    </source>
</evidence>
<sequence>MEFHSHSSHDFTNIGVPQSPNLFSSPQETETTNKIMDFSPWDDLFEFGFTPQLPYNYQSNQLYFNGIDLDNLNFDDIDLPHLDENFGTEQKPLNMVLPQPLPNGEEGLATRVKKEMEENNEGMLFLSSNKKRSCASVACVKEEVMEKNGKMLLLGNTNSNNYSSKKRKSCTLEFEEIRKHFGVPITQAAKDMNVGLTLLKRRCRELNIMRWPHRKLKSLEFLIENVKEMGLSNEVAMLEQHRKMLEKLPDLELSEETKKLRQTCFKANYKKRWCLV</sequence>
<dbReference type="EMBL" id="CAXHTB010000004">
    <property type="protein sequence ID" value="CAL0305423.1"/>
    <property type="molecule type" value="Genomic_DNA"/>
</dbReference>
<name>A0AAV1W8T4_LUPLU</name>
<evidence type="ECO:0000256" key="1">
    <source>
        <dbReference type="ARBA" id="ARBA00004049"/>
    </source>
</evidence>
<reference evidence="9 10" key="1">
    <citation type="submission" date="2024-03" db="EMBL/GenBank/DDBJ databases">
        <authorList>
            <person name="Martinez-Hernandez J."/>
        </authorList>
    </citation>
    <scope>NUCLEOTIDE SEQUENCE [LARGE SCALE GENOMIC DNA]</scope>
</reference>
<dbReference type="Pfam" id="PF02042">
    <property type="entry name" value="RWP-RK"/>
    <property type="match status" value="1"/>
</dbReference>
<dbReference type="AlphaFoldDB" id="A0AAV1W8T4"/>
<proteinExistence type="predicted"/>
<dbReference type="PANTHER" id="PTHR46373:SF20">
    <property type="entry name" value="PROTEIN RKD1"/>
    <property type="match status" value="1"/>
</dbReference>
<evidence type="ECO:0000256" key="4">
    <source>
        <dbReference type="ARBA" id="ARBA00023125"/>
    </source>
</evidence>
<keyword evidence="2" id="KW-0805">Transcription regulation</keyword>
<accession>A0AAV1W8T4</accession>
<keyword evidence="10" id="KW-1185">Reference proteome</keyword>
<dbReference type="Proteomes" id="UP001497480">
    <property type="component" value="Unassembled WGS sequence"/>
</dbReference>
<organism evidence="9 10">
    <name type="scientific">Lupinus luteus</name>
    <name type="common">European yellow lupine</name>
    <dbReference type="NCBI Taxonomy" id="3873"/>
    <lineage>
        <taxon>Eukaryota</taxon>
        <taxon>Viridiplantae</taxon>
        <taxon>Streptophyta</taxon>
        <taxon>Embryophyta</taxon>
        <taxon>Tracheophyta</taxon>
        <taxon>Spermatophyta</taxon>
        <taxon>Magnoliopsida</taxon>
        <taxon>eudicotyledons</taxon>
        <taxon>Gunneridae</taxon>
        <taxon>Pentapetalae</taxon>
        <taxon>rosids</taxon>
        <taxon>fabids</taxon>
        <taxon>Fabales</taxon>
        <taxon>Fabaceae</taxon>
        <taxon>Papilionoideae</taxon>
        <taxon>50 kb inversion clade</taxon>
        <taxon>genistoids sensu lato</taxon>
        <taxon>core genistoids</taxon>
        <taxon>Genisteae</taxon>
        <taxon>Lupinus</taxon>
    </lineage>
</organism>
<gene>
    <name evidence="9" type="ORF">LLUT_LOCUS6483</name>
</gene>
<dbReference type="InterPro" id="IPR003035">
    <property type="entry name" value="RWP-RK_dom"/>
</dbReference>
<evidence type="ECO:0000313" key="9">
    <source>
        <dbReference type="EMBL" id="CAL0305423.1"/>
    </source>
</evidence>
<keyword evidence="3" id="KW-0175">Coiled coil</keyword>
<evidence type="ECO:0000256" key="7">
    <source>
        <dbReference type="SAM" id="MobiDB-lite"/>
    </source>
</evidence>
<dbReference type="PANTHER" id="PTHR46373">
    <property type="entry name" value="PROTEIN RKD4"/>
    <property type="match status" value="1"/>
</dbReference>
<keyword evidence="4" id="KW-0238">DNA-binding</keyword>
<evidence type="ECO:0000256" key="6">
    <source>
        <dbReference type="ARBA" id="ARBA00023242"/>
    </source>
</evidence>
<evidence type="ECO:0000256" key="3">
    <source>
        <dbReference type="ARBA" id="ARBA00023054"/>
    </source>
</evidence>
<feature type="region of interest" description="Disordered" evidence="7">
    <location>
        <begin position="1"/>
        <end position="30"/>
    </location>
</feature>
<comment type="function">
    <text evidence="1">Putative transcription factor.</text>
</comment>
<dbReference type="InterPro" id="IPR044607">
    <property type="entry name" value="RKD-like"/>
</dbReference>
<dbReference type="PROSITE" id="PS51519">
    <property type="entry name" value="RWP_RK"/>
    <property type="match status" value="1"/>
</dbReference>
<evidence type="ECO:0000313" key="10">
    <source>
        <dbReference type="Proteomes" id="UP001497480"/>
    </source>
</evidence>
<comment type="caution">
    <text evidence="9">The sequence shown here is derived from an EMBL/GenBank/DDBJ whole genome shotgun (WGS) entry which is preliminary data.</text>
</comment>
<evidence type="ECO:0000256" key="5">
    <source>
        <dbReference type="ARBA" id="ARBA00023163"/>
    </source>
</evidence>
<protein>
    <recommendedName>
        <fullName evidence="8">RWP-RK domain-containing protein</fullName>
    </recommendedName>
</protein>
<feature type="domain" description="RWP-RK" evidence="8">
    <location>
        <begin position="155"/>
        <end position="240"/>
    </location>
</feature>
<keyword evidence="6" id="KW-0539">Nucleus</keyword>
<dbReference type="GO" id="GO:0003700">
    <property type="term" value="F:DNA-binding transcription factor activity"/>
    <property type="evidence" value="ECO:0007669"/>
    <property type="project" value="InterPro"/>
</dbReference>
<keyword evidence="5" id="KW-0804">Transcription</keyword>
<feature type="compositionally biased region" description="Polar residues" evidence="7">
    <location>
        <begin position="15"/>
        <end position="30"/>
    </location>
</feature>